<gene>
    <name evidence="5" type="primary">pepE</name>
    <name evidence="5" type="ORF">GCM10011323_02030</name>
</gene>
<dbReference type="InterPro" id="IPR029062">
    <property type="entry name" value="Class_I_gatase-like"/>
</dbReference>
<name>A0ABQ1VV00_9BACT</name>
<dbReference type="Proteomes" id="UP000634043">
    <property type="component" value="Unassembled WGS sequence"/>
</dbReference>
<evidence type="ECO:0000313" key="5">
    <source>
        <dbReference type="EMBL" id="GGG00619.1"/>
    </source>
</evidence>
<protein>
    <submittedName>
        <fullName evidence="5">Dipeptidase E</fullName>
    </submittedName>
</protein>
<keyword evidence="3" id="KW-0378">Hydrolase</keyword>
<proteinExistence type="inferred from homology"/>
<comment type="caution">
    <text evidence="5">The sequence shown here is derived from an EMBL/GenBank/DDBJ whole genome shotgun (WGS) entry which is preliminary data.</text>
</comment>
<accession>A0ABQ1VV00</accession>
<evidence type="ECO:0000256" key="4">
    <source>
        <dbReference type="ARBA" id="ARBA00022825"/>
    </source>
</evidence>
<dbReference type="PANTHER" id="PTHR20842:SF0">
    <property type="entry name" value="ALPHA-ASPARTYL DIPEPTIDASE"/>
    <property type="match status" value="1"/>
</dbReference>
<dbReference type="CDD" id="cd03146">
    <property type="entry name" value="GAT1_Peptidase_E"/>
    <property type="match status" value="1"/>
</dbReference>
<keyword evidence="4" id="KW-0720">Serine protease</keyword>
<comment type="similarity">
    <text evidence="1">Belongs to the peptidase S51 family.</text>
</comment>
<dbReference type="EMBL" id="BMFP01000001">
    <property type="protein sequence ID" value="GGG00619.1"/>
    <property type="molecule type" value="Genomic_DNA"/>
</dbReference>
<dbReference type="PANTHER" id="PTHR20842">
    <property type="entry name" value="PROTEASE S51 ALPHA-ASPARTYL DIPEPTIDASE"/>
    <property type="match status" value="1"/>
</dbReference>
<dbReference type="NCBIfam" id="NF003642">
    <property type="entry name" value="PRK05282.1"/>
    <property type="match status" value="1"/>
</dbReference>
<dbReference type="SUPFAM" id="SSF52317">
    <property type="entry name" value="Class I glutamine amidotransferase-like"/>
    <property type="match status" value="1"/>
</dbReference>
<evidence type="ECO:0000256" key="2">
    <source>
        <dbReference type="ARBA" id="ARBA00022670"/>
    </source>
</evidence>
<sequence>MQEDMGECSPEFDTFAGIRESYHSTARQMRKSLPKKHILLVSTSTTHGTGYLEHCQNEIKELLGDHQSILFIPYARPGGISHTDYTAKAREAFEAMGIKLSGVHEAENAIAAVEQAEAVFIGGGNTFLLLRQLYANKLIEPLQKRVEQGMPYMGTSAGTNVAGKTIGTTNDMPIVFPKSFDALQLVPFNINPHYLDPLPDSTHMGETRETRIQEFHIHNRQPVVGLREGSMLRIEGERINLLGPHPARIFLQGQPAMEFKPGDDINFLMEAY</sequence>
<organism evidence="5 6">
    <name type="scientific">Pontibacter amylolyticus</name>
    <dbReference type="NCBI Taxonomy" id="1424080"/>
    <lineage>
        <taxon>Bacteria</taxon>
        <taxon>Pseudomonadati</taxon>
        <taxon>Bacteroidota</taxon>
        <taxon>Cytophagia</taxon>
        <taxon>Cytophagales</taxon>
        <taxon>Hymenobacteraceae</taxon>
        <taxon>Pontibacter</taxon>
    </lineage>
</organism>
<evidence type="ECO:0000256" key="1">
    <source>
        <dbReference type="ARBA" id="ARBA00006534"/>
    </source>
</evidence>
<evidence type="ECO:0000256" key="3">
    <source>
        <dbReference type="ARBA" id="ARBA00022801"/>
    </source>
</evidence>
<keyword evidence="2" id="KW-0645">Protease</keyword>
<dbReference type="InterPro" id="IPR005320">
    <property type="entry name" value="Peptidase_S51"/>
</dbReference>
<evidence type="ECO:0000313" key="6">
    <source>
        <dbReference type="Proteomes" id="UP000634043"/>
    </source>
</evidence>
<dbReference type="Gene3D" id="3.40.50.880">
    <property type="match status" value="1"/>
</dbReference>
<dbReference type="Pfam" id="PF03575">
    <property type="entry name" value="Peptidase_S51"/>
    <property type="match status" value="1"/>
</dbReference>
<keyword evidence="6" id="KW-1185">Reference proteome</keyword>
<reference evidence="6" key="1">
    <citation type="journal article" date="2019" name="Int. J. Syst. Evol. Microbiol.">
        <title>The Global Catalogue of Microorganisms (GCM) 10K type strain sequencing project: providing services to taxonomists for standard genome sequencing and annotation.</title>
        <authorList>
            <consortium name="The Broad Institute Genomics Platform"/>
            <consortium name="The Broad Institute Genome Sequencing Center for Infectious Disease"/>
            <person name="Wu L."/>
            <person name="Ma J."/>
        </authorList>
    </citation>
    <scope>NUCLEOTIDE SEQUENCE [LARGE SCALE GENOMIC DNA]</scope>
    <source>
        <strain evidence="6">CGMCC 1.12749</strain>
    </source>
</reference>